<proteinExistence type="predicted"/>
<dbReference type="SUPFAM" id="SSF117289">
    <property type="entry name" value="Nucleoporin domain"/>
    <property type="match status" value="1"/>
</dbReference>
<feature type="region of interest" description="Disordered" evidence="4">
    <location>
        <begin position="1387"/>
        <end position="1412"/>
    </location>
</feature>
<feature type="region of interest" description="Disordered" evidence="4">
    <location>
        <begin position="1293"/>
        <end position="1331"/>
    </location>
</feature>
<feature type="compositionally biased region" description="Polar residues" evidence="4">
    <location>
        <begin position="778"/>
        <end position="792"/>
    </location>
</feature>
<sequence>MAFASTNAAHQANSVNGGPEIAEINTELIGFTALGQGSEGASKLQLLPTPWPNDNLPPASATLLSVASMRGLLAAASPDTLTISYTQNVRKAFQQKPGKKDIIGDFKPDLTISIQQPRHVAFSIDEEYLVVSLENGGNILVYSVDALLRGETKPERQIDTNESLRALLPNPNPDFAHYVAVVGDSGRLEIADISGGKKALIRSDGVTCASWSVKGRAYVIGLQDGTAAVFKTTDTELGTIPRPPELEGNYYVSSISYLGNDDFFLTHSPSPDNEGADPNDVKYHFVKTKFLKDETPKFKNFTFHKMGWDILYPHLEGDAPSRPPPTRLSVSRLRKWEPILEDMLILARADSSEIAVIANTSDQIAPDQDAFNEYQIVSLQDARRAQVPRQGLGEDIESAPIGEVLDLSGSEKVPRPAKRLLEVVEESPGPLPAYFVLTHEGLLAAWWVVWDKSLEAGTSFSGLTAVNKTARAAPEKITTDKPQPVSLFGPQSSGSVGPKTTSPFGQPAPSFGFPSAPTSGSSLFSSAPSAKPAQPVFGKPSQPAFGETSQPAFGKPTQPAFGKPSQPAFGEPSQPAFGKTTQPAFGSAAKMGVSPFGAPSSSSQAPSTQSKANPFAAFASGNSINASPLTSFESTISSPSPFGSMPQKSGFPGTSNSFGSTVNLTNSGTPSWANTPARQQSSIFGGTATSSFGSNPSGTEGVNGRERDEATPTPQAPPQSKGLFGLSSGEFKLKSTFTPDSTTKTDAEQPESSGGGSLFGNAFSSTLTDGSVKPPVTPQQEKTPIGFSTTPATHRKPSLEFPRGMSTSTPKSEEDVPPSAGSSPVQVEAPSSSVPSSAALDDDDREDEDGNEDEDDQEEGEEEESSDEDHTGDISVEEQEDEDGDQQTVFSPPDAARKARPSETGWSLQDSAHPSPRILPAAPTPPPASSQPFRPSFPSFGQPSKASPLSFGQPKAPGQGSLFGGSNKQAPSLPPGGRPKSALRNSSPVRPASTSAINLTRREPLPGSGSSLSASIQQDAQPEIPEPEVTDLVDDEDERIRQELASDIVPSRTLDPFIARQEYNGDALGKTGHAAQIEIVYRDINSMVDTLGLNSRSLEGFLQYHQQPHRESSLTLEELYKVNEEGEYGSWFEKWSLAELDDLIVLEDQLERQLDEGRVQAVIDKLTQLTRLLLDTGKLSTKINDVRRQIISRRDPEKLEVIRKASLPKELADHQKVLRAEYARLLTSLGQAEEAVMLLKSKLASYNAEHGKTGAVPTVDAIKKTISKLITITEKKNNDITLLEAQFRKVGLANSSRPTSSSSRVIGTPARRSRAGRGETPYATPPTNRSHVSLSKLNRTAMTPEVDETPTKGFGLFYTPEGSPSADKTLAKLGEMDDKDLARLREKARRRRNAAESLEDVLVRKGVRQTRV</sequence>
<dbReference type="InterPro" id="IPR015943">
    <property type="entry name" value="WD40/YVTN_repeat-like_dom_sf"/>
</dbReference>
<feature type="compositionally biased region" description="Low complexity" evidence="4">
    <location>
        <begin position="514"/>
        <end position="533"/>
    </location>
</feature>
<keyword evidence="3" id="KW-0539">Nucleus</keyword>
<dbReference type="Gene3D" id="2.130.10.10">
    <property type="entry name" value="YVTN repeat-like/Quinoprotein amine dehydrogenase"/>
    <property type="match status" value="1"/>
</dbReference>
<dbReference type="PANTHER" id="PTHR23193">
    <property type="entry name" value="NUCLEAR PORE COMPLEX PROTEIN NUP"/>
    <property type="match status" value="1"/>
</dbReference>
<dbReference type="GO" id="GO:0017056">
    <property type="term" value="F:structural constituent of nuclear pore"/>
    <property type="evidence" value="ECO:0007669"/>
    <property type="project" value="TreeGrafter"/>
</dbReference>
<accession>A0A2V1EC64</accession>
<feature type="compositionally biased region" description="Polar residues" evidence="4">
    <location>
        <begin position="735"/>
        <end position="744"/>
    </location>
</feature>
<dbReference type="InterPro" id="IPR039462">
    <property type="entry name" value="Nup159/Nup146_N"/>
</dbReference>
<organism evidence="6 7">
    <name type="scientific">Periconia macrospinosa</name>
    <dbReference type="NCBI Taxonomy" id="97972"/>
    <lineage>
        <taxon>Eukaryota</taxon>
        <taxon>Fungi</taxon>
        <taxon>Dikarya</taxon>
        <taxon>Ascomycota</taxon>
        <taxon>Pezizomycotina</taxon>
        <taxon>Dothideomycetes</taxon>
        <taxon>Pleosporomycetidae</taxon>
        <taxon>Pleosporales</taxon>
        <taxon>Massarineae</taxon>
        <taxon>Periconiaceae</taxon>
        <taxon>Periconia</taxon>
    </lineage>
</organism>
<dbReference type="GO" id="GO:0006606">
    <property type="term" value="P:protein import into nucleus"/>
    <property type="evidence" value="ECO:0007669"/>
    <property type="project" value="TreeGrafter"/>
</dbReference>
<feature type="compositionally biased region" description="Acidic residues" evidence="4">
    <location>
        <begin position="840"/>
        <end position="867"/>
    </location>
</feature>
<dbReference type="GO" id="GO:0005643">
    <property type="term" value="C:nuclear pore"/>
    <property type="evidence" value="ECO:0007669"/>
    <property type="project" value="TreeGrafter"/>
</dbReference>
<feature type="compositionally biased region" description="Acidic residues" evidence="4">
    <location>
        <begin position="1025"/>
        <end position="1034"/>
    </location>
</feature>
<feature type="compositionally biased region" description="Low complexity" evidence="4">
    <location>
        <begin position="930"/>
        <end position="944"/>
    </location>
</feature>
<feature type="compositionally biased region" description="Low complexity" evidence="4">
    <location>
        <begin position="1295"/>
        <end position="1304"/>
    </location>
</feature>
<feature type="region of interest" description="Disordered" evidence="4">
    <location>
        <begin position="474"/>
        <end position="1034"/>
    </location>
</feature>
<dbReference type="STRING" id="97972.A0A2V1EC64"/>
<evidence type="ECO:0000256" key="2">
    <source>
        <dbReference type="ARBA" id="ARBA00022448"/>
    </source>
</evidence>
<feature type="compositionally biased region" description="Polar residues" evidence="4">
    <location>
        <begin position="652"/>
        <end position="700"/>
    </location>
</feature>
<name>A0A2V1EC64_9PLEO</name>
<comment type="subcellular location">
    <subcellularLocation>
        <location evidence="1">Nucleus</location>
    </subcellularLocation>
</comment>
<dbReference type="PANTHER" id="PTHR23193:SF23">
    <property type="entry name" value="NUCLEAR PORE COMPLEX PROTEIN NUP153"/>
    <property type="match status" value="1"/>
</dbReference>
<feature type="domain" description="Nucleoporin Nup159/Nup146 N-terminal" evidence="5">
    <location>
        <begin position="57"/>
        <end position="443"/>
    </location>
</feature>
<feature type="compositionally biased region" description="Acidic residues" evidence="4">
    <location>
        <begin position="875"/>
        <end position="885"/>
    </location>
</feature>
<feature type="compositionally biased region" description="Low complexity" evidence="4">
    <location>
        <begin position="598"/>
        <end position="610"/>
    </location>
</feature>
<keyword evidence="7" id="KW-1185">Reference proteome</keyword>
<evidence type="ECO:0000313" key="6">
    <source>
        <dbReference type="EMBL" id="PVI06970.1"/>
    </source>
</evidence>
<dbReference type="EMBL" id="KZ805306">
    <property type="protein sequence ID" value="PVI06970.1"/>
    <property type="molecule type" value="Genomic_DNA"/>
</dbReference>
<reference evidence="6 7" key="1">
    <citation type="journal article" date="2018" name="Sci. Rep.">
        <title>Comparative genomics provides insights into the lifestyle and reveals functional heterogeneity of dark septate endophytic fungi.</title>
        <authorList>
            <person name="Knapp D.G."/>
            <person name="Nemeth J.B."/>
            <person name="Barry K."/>
            <person name="Hainaut M."/>
            <person name="Henrissat B."/>
            <person name="Johnson J."/>
            <person name="Kuo A."/>
            <person name="Lim J.H.P."/>
            <person name="Lipzen A."/>
            <person name="Nolan M."/>
            <person name="Ohm R.A."/>
            <person name="Tamas L."/>
            <person name="Grigoriev I.V."/>
            <person name="Spatafora J.W."/>
            <person name="Nagy L.G."/>
            <person name="Kovacs G.M."/>
        </authorList>
    </citation>
    <scope>NUCLEOTIDE SEQUENCE [LARGE SCALE GENOMIC DNA]</scope>
    <source>
        <strain evidence="6 7">DSE2036</strain>
    </source>
</reference>
<feature type="compositionally biased region" description="Polar residues" evidence="4">
    <location>
        <begin position="983"/>
        <end position="998"/>
    </location>
</feature>
<evidence type="ECO:0000256" key="4">
    <source>
        <dbReference type="SAM" id="MobiDB-lite"/>
    </source>
</evidence>
<dbReference type="Proteomes" id="UP000244855">
    <property type="component" value="Unassembled WGS sequence"/>
</dbReference>
<dbReference type="GO" id="GO:0008139">
    <property type="term" value="F:nuclear localization sequence binding"/>
    <property type="evidence" value="ECO:0007669"/>
    <property type="project" value="TreeGrafter"/>
</dbReference>
<evidence type="ECO:0000256" key="3">
    <source>
        <dbReference type="ARBA" id="ARBA00023242"/>
    </source>
</evidence>
<dbReference type="InterPro" id="IPR026054">
    <property type="entry name" value="Nucleoporin"/>
</dbReference>
<evidence type="ECO:0000259" key="5">
    <source>
        <dbReference type="Pfam" id="PF16755"/>
    </source>
</evidence>
<feature type="compositionally biased region" description="Polar residues" evidence="4">
    <location>
        <begin position="489"/>
        <end position="504"/>
    </location>
</feature>
<keyword evidence="2" id="KW-0813">Transport</keyword>
<feature type="compositionally biased region" description="Low complexity" evidence="4">
    <location>
        <begin position="822"/>
        <end position="839"/>
    </location>
</feature>
<protein>
    <recommendedName>
        <fullName evidence="5">Nucleoporin Nup159/Nup146 N-terminal domain-containing protein</fullName>
    </recommendedName>
</protein>
<dbReference type="Pfam" id="PF16755">
    <property type="entry name" value="Beta-prop_NUP159_NUP214"/>
    <property type="match status" value="1"/>
</dbReference>
<evidence type="ECO:0000256" key="1">
    <source>
        <dbReference type="ARBA" id="ARBA00004123"/>
    </source>
</evidence>
<evidence type="ECO:0000313" key="7">
    <source>
        <dbReference type="Proteomes" id="UP000244855"/>
    </source>
</evidence>
<dbReference type="GO" id="GO:0006405">
    <property type="term" value="P:RNA export from nucleus"/>
    <property type="evidence" value="ECO:0007669"/>
    <property type="project" value="TreeGrafter"/>
</dbReference>
<feature type="compositionally biased region" description="Polar residues" evidence="4">
    <location>
        <begin position="620"/>
        <end position="641"/>
    </location>
</feature>
<dbReference type="OrthoDB" id="248320at2759"/>
<gene>
    <name evidence="6" type="ORF">DM02DRAFT_581602</name>
</gene>